<feature type="transmembrane region" description="Helical" evidence="2">
    <location>
        <begin position="32"/>
        <end position="52"/>
    </location>
</feature>
<dbReference type="RefSeq" id="WP_092561134.1">
    <property type="nucleotide sequence ID" value="NZ_FNQV01000001.1"/>
</dbReference>
<feature type="transmembrane region" description="Helical" evidence="2">
    <location>
        <begin position="484"/>
        <end position="502"/>
    </location>
</feature>
<dbReference type="EMBL" id="FNQV01000001">
    <property type="protein sequence ID" value="SDZ78151.1"/>
    <property type="molecule type" value="Genomic_DNA"/>
</dbReference>
<feature type="transmembrane region" description="Helical" evidence="2">
    <location>
        <begin position="514"/>
        <end position="539"/>
    </location>
</feature>
<keyword evidence="4" id="KW-1185">Reference proteome</keyword>
<keyword evidence="2" id="KW-1133">Transmembrane helix</keyword>
<dbReference type="PANTHER" id="PTHR30282">
    <property type="entry name" value="P-AMINOBENZOYL GLUTAMATE TRANSPORTER"/>
    <property type="match status" value="1"/>
</dbReference>
<dbReference type="OrthoDB" id="3314392at2"/>
<feature type="transmembrane region" description="Helical" evidence="2">
    <location>
        <begin position="87"/>
        <end position="106"/>
    </location>
</feature>
<feature type="transmembrane region" description="Helical" evidence="2">
    <location>
        <begin position="308"/>
        <end position="328"/>
    </location>
</feature>
<proteinExistence type="predicted"/>
<evidence type="ECO:0000313" key="4">
    <source>
        <dbReference type="Proteomes" id="UP000199288"/>
    </source>
</evidence>
<dbReference type="Pfam" id="PF03806">
    <property type="entry name" value="ABG_transport"/>
    <property type="match status" value="2"/>
</dbReference>
<feature type="transmembrane region" description="Helical" evidence="2">
    <location>
        <begin position="218"/>
        <end position="236"/>
    </location>
</feature>
<evidence type="ECO:0000256" key="1">
    <source>
        <dbReference type="SAM" id="MobiDB-lite"/>
    </source>
</evidence>
<organism evidence="3 4">
    <name type="scientific">Bowdeniella nasicola</name>
    <dbReference type="NCBI Taxonomy" id="208480"/>
    <lineage>
        <taxon>Bacteria</taxon>
        <taxon>Bacillati</taxon>
        <taxon>Actinomycetota</taxon>
        <taxon>Actinomycetes</taxon>
        <taxon>Actinomycetales</taxon>
        <taxon>Actinomycetaceae</taxon>
        <taxon>Bowdeniella</taxon>
    </lineage>
</organism>
<feature type="region of interest" description="Disordered" evidence="1">
    <location>
        <begin position="264"/>
        <end position="293"/>
    </location>
</feature>
<name>A0A1H3VTY1_9ACTO</name>
<dbReference type="InterPro" id="IPR004697">
    <property type="entry name" value="AbgT"/>
</dbReference>
<feature type="transmembrane region" description="Helical" evidence="2">
    <location>
        <begin position="426"/>
        <end position="446"/>
    </location>
</feature>
<feature type="transmembrane region" description="Helical" evidence="2">
    <location>
        <begin position="387"/>
        <end position="406"/>
    </location>
</feature>
<feature type="transmembrane region" description="Helical" evidence="2">
    <location>
        <begin position="348"/>
        <end position="366"/>
    </location>
</feature>
<evidence type="ECO:0000313" key="3">
    <source>
        <dbReference type="EMBL" id="SDZ78151.1"/>
    </source>
</evidence>
<keyword evidence="2" id="KW-0812">Transmembrane</keyword>
<feature type="transmembrane region" description="Helical" evidence="2">
    <location>
        <begin position="127"/>
        <end position="150"/>
    </location>
</feature>
<evidence type="ECO:0000256" key="2">
    <source>
        <dbReference type="SAM" id="Phobius"/>
    </source>
</evidence>
<dbReference type="Proteomes" id="UP000199288">
    <property type="component" value="Unassembled WGS sequence"/>
</dbReference>
<dbReference type="AlphaFoldDB" id="A0A1H3VTY1"/>
<keyword evidence="2" id="KW-0472">Membrane</keyword>
<gene>
    <name evidence="3" type="ORF">SAMN02910418_00232</name>
</gene>
<reference evidence="4" key="1">
    <citation type="submission" date="2016-10" db="EMBL/GenBank/DDBJ databases">
        <authorList>
            <person name="Varghese N."/>
            <person name="Submissions S."/>
        </authorList>
    </citation>
    <scope>NUCLEOTIDE SEQUENCE [LARGE SCALE GENOMIC DNA]</scope>
    <source>
        <strain evidence="4">KPR-1</strain>
    </source>
</reference>
<sequence length="553" mass="59406">MTAPAQPKQRQSVFDRFLATVERLGNKLPEPFTLFLGLFLITGVLSTIFAFMNLRVQVPGAEEETVIRGLFTGEGLSWLTTTMGENYIGFPPLVTVLPILLAVGVAEKTGFLAVSVRKIFGGAPKWLLPYVVGFVGVVGSIMADSAFVVIPPLAALVFKAVGRHPVAGLIGGFAAAGAGYSTSVVPTSLDALFAGITTKVMEALPNFEFAPVNPVSNYYFNIVSSIVLAIIAGFIIDKVVEPRINRLGISRDYIIPVKDKAGAEEPASSKRTGEAHADPVRRDKHPELHEGEEVSLEISDAERSGLRAALIAGGILTAVILISVLIPASPWRNEEGGFLPASPLLKSIVFIVFAYFMLMGVVYGKVVGVIKSMSDLVGFMMQALKDVLGFLVLAFILGQFIALFNWTGIGQLTAVKGAEFLENIGLTGFPAILAFIVLASILNLLIISGSSMWTLMAAVFVPMFALLGYEPAFVQAAFRVGDSATQIITPLNPYMIVLLAMMRRYEPEVGFGSVMARMLPFVVPFWVAWASLLAVWFFLDLPLGPGNGIMLPN</sequence>
<dbReference type="GO" id="GO:0015558">
    <property type="term" value="F:secondary active p-aminobenzoyl-glutamate transmembrane transporter activity"/>
    <property type="evidence" value="ECO:0007669"/>
    <property type="project" value="InterPro"/>
</dbReference>
<dbReference type="PANTHER" id="PTHR30282:SF0">
    <property type="entry name" value="P-AMINOBENZOYL-GLUTAMATE TRANSPORT PROTEIN"/>
    <property type="match status" value="1"/>
</dbReference>
<dbReference type="GO" id="GO:1902604">
    <property type="term" value="P:p-aminobenzoyl-glutamate transmembrane transport"/>
    <property type="evidence" value="ECO:0007669"/>
    <property type="project" value="InterPro"/>
</dbReference>
<feature type="transmembrane region" description="Helical" evidence="2">
    <location>
        <begin position="453"/>
        <end position="478"/>
    </location>
</feature>
<feature type="compositionally biased region" description="Basic and acidic residues" evidence="1">
    <location>
        <begin position="264"/>
        <end position="292"/>
    </location>
</feature>
<protein>
    <submittedName>
        <fullName evidence="3">Aminobenzoyl-glutamate transport protein</fullName>
    </submittedName>
</protein>
<accession>A0A1H3VTY1</accession>